<dbReference type="PANTHER" id="PTHR12592:SF0">
    <property type="entry name" value="ATP-DEPENDENT (S)-NAD(P)H-HYDRATE DEHYDRATASE"/>
    <property type="match status" value="1"/>
</dbReference>
<comment type="similarity">
    <text evidence="18">Belongs to the NnrE/AIBP family.</text>
</comment>
<dbReference type="PROSITE" id="PS51383">
    <property type="entry name" value="YJEF_C_3"/>
    <property type="match status" value="1"/>
</dbReference>
<dbReference type="InterPro" id="IPR030677">
    <property type="entry name" value="Nnr"/>
</dbReference>
<evidence type="ECO:0000256" key="2">
    <source>
        <dbReference type="ARBA" id="ARBA00000909"/>
    </source>
</evidence>
<comment type="function">
    <text evidence="18">Catalyzes the epimerization of the S- and R-forms of NAD(P)HX, a damaged form of NAD(P)H that is a result of enzymatic or heat-dependent hydration. This is a prerequisite for the S-specific NAD(P)H-hydrate dehydratase to allow the repair of both epimers of NAD(P)HX.</text>
</comment>
<keyword evidence="13" id="KW-0511">Multifunctional enzyme</keyword>
<feature type="binding site" evidence="17">
    <location>
        <position position="422"/>
    </location>
    <ligand>
        <name>AMP</name>
        <dbReference type="ChEBI" id="CHEBI:456215"/>
    </ligand>
</feature>
<keyword evidence="9 18" id="KW-0630">Potassium</keyword>
<comment type="catalytic activity">
    <reaction evidence="1 18 19">
        <text>(6R)-NADHX = (6S)-NADHX</text>
        <dbReference type="Rhea" id="RHEA:32215"/>
        <dbReference type="ChEBI" id="CHEBI:64074"/>
        <dbReference type="ChEBI" id="CHEBI:64075"/>
        <dbReference type="EC" id="5.1.99.6"/>
    </reaction>
</comment>
<evidence type="ECO:0000256" key="5">
    <source>
        <dbReference type="ARBA" id="ARBA00022723"/>
    </source>
</evidence>
<dbReference type="Pfam" id="PF03853">
    <property type="entry name" value="YjeF_N"/>
    <property type="match status" value="1"/>
</dbReference>
<keyword evidence="8 17" id="KW-0521">NADP</keyword>
<dbReference type="Pfam" id="PF01256">
    <property type="entry name" value="Carb_kinase"/>
    <property type="match status" value="1"/>
</dbReference>
<evidence type="ECO:0000256" key="13">
    <source>
        <dbReference type="ARBA" id="ARBA00023268"/>
    </source>
</evidence>
<comment type="function">
    <text evidence="14 19">Bifunctional enzyme that catalyzes the epimerization of the S- and R-forms of NAD(P)HX and the dehydration of the S-form of NAD(P)HX at the expense of ADP, which is converted to AMP. This allows the repair of both epimers of NAD(P)HX, a damaged form of NAD(P)H that is a result of enzymatic or heat-dependent hydration.</text>
</comment>
<comment type="cofactor">
    <cofactor evidence="17">
        <name>Mg(2+)</name>
        <dbReference type="ChEBI" id="CHEBI:18420"/>
    </cofactor>
</comment>
<comment type="subunit">
    <text evidence="17">Homotetramer.</text>
</comment>
<feature type="binding site" evidence="18">
    <location>
        <position position="144"/>
    </location>
    <ligand>
        <name>(6S)-NADPHX</name>
        <dbReference type="ChEBI" id="CHEBI:64076"/>
    </ligand>
</feature>
<dbReference type="GO" id="GO:0005524">
    <property type="term" value="F:ATP binding"/>
    <property type="evidence" value="ECO:0007669"/>
    <property type="project" value="UniProtKB-UniRule"/>
</dbReference>
<keyword evidence="12 17" id="KW-0456">Lyase</keyword>
<evidence type="ECO:0000256" key="11">
    <source>
        <dbReference type="ARBA" id="ARBA00023235"/>
    </source>
</evidence>
<evidence type="ECO:0000313" key="22">
    <source>
        <dbReference type="EMBL" id="AMW35645.1"/>
    </source>
</evidence>
<evidence type="ECO:0000256" key="16">
    <source>
        <dbReference type="ARBA" id="ARBA00049209"/>
    </source>
</evidence>
<evidence type="ECO:0000256" key="4">
    <source>
        <dbReference type="ARBA" id="ARBA00009524"/>
    </source>
</evidence>
<feature type="binding site" evidence="18">
    <location>
        <position position="147"/>
    </location>
    <ligand>
        <name>K(+)</name>
        <dbReference type="ChEBI" id="CHEBI:29103"/>
    </ligand>
</feature>
<evidence type="ECO:0000313" key="23">
    <source>
        <dbReference type="Proteomes" id="UP000076066"/>
    </source>
</evidence>
<feature type="domain" description="YjeF N-terminal" evidence="21">
    <location>
        <begin position="3"/>
        <end position="201"/>
    </location>
</feature>
<feature type="binding site" evidence="18">
    <location>
        <begin position="50"/>
        <end position="54"/>
    </location>
    <ligand>
        <name>(6S)-NADPHX</name>
        <dbReference type="ChEBI" id="CHEBI:64076"/>
    </ligand>
</feature>
<dbReference type="GO" id="GO:0046872">
    <property type="term" value="F:metal ion binding"/>
    <property type="evidence" value="ECO:0007669"/>
    <property type="project" value="UniProtKB-UniRule"/>
</dbReference>
<dbReference type="PIRSF" id="PIRSF017184">
    <property type="entry name" value="Nnr"/>
    <property type="match status" value="1"/>
</dbReference>
<evidence type="ECO:0000256" key="19">
    <source>
        <dbReference type="PIRNR" id="PIRNR017184"/>
    </source>
</evidence>
<feature type="binding site" evidence="17">
    <location>
        <position position="423"/>
    </location>
    <ligand>
        <name>(6S)-NADPHX</name>
        <dbReference type="ChEBI" id="CHEBI:64076"/>
    </ligand>
</feature>
<feature type="binding site" evidence="18">
    <location>
        <begin position="115"/>
        <end position="121"/>
    </location>
    <ligand>
        <name>(6S)-NADPHX</name>
        <dbReference type="ChEBI" id="CHEBI:64076"/>
    </ligand>
</feature>
<evidence type="ECO:0000256" key="10">
    <source>
        <dbReference type="ARBA" id="ARBA00023027"/>
    </source>
</evidence>
<keyword evidence="10 17" id="KW-0520">NAD</keyword>
<evidence type="ECO:0000256" key="15">
    <source>
        <dbReference type="ARBA" id="ARBA00048238"/>
    </source>
</evidence>
<evidence type="ECO:0000256" key="14">
    <source>
        <dbReference type="ARBA" id="ARBA00025153"/>
    </source>
</evidence>
<evidence type="ECO:0000256" key="7">
    <source>
        <dbReference type="ARBA" id="ARBA00022840"/>
    </source>
</evidence>
<comment type="cofactor">
    <cofactor evidence="18 19">
        <name>K(+)</name>
        <dbReference type="ChEBI" id="CHEBI:29103"/>
    </cofactor>
    <text evidence="18 19">Binds 1 potassium ion per subunit.</text>
</comment>
<dbReference type="AlphaFoldDB" id="A0A143DFY4"/>
<comment type="catalytic activity">
    <reaction evidence="16 17 19">
        <text>(6S)-NADPHX + ADP = AMP + phosphate + NADPH + H(+)</text>
        <dbReference type="Rhea" id="RHEA:32235"/>
        <dbReference type="ChEBI" id="CHEBI:15378"/>
        <dbReference type="ChEBI" id="CHEBI:43474"/>
        <dbReference type="ChEBI" id="CHEBI:57783"/>
        <dbReference type="ChEBI" id="CHEBI:64076"/>
        <dbReference type="ChEBI" id="CHEBI:456215"/>
        <dbReference type="ChEBI" id="CHEBI:456216"/>
        <dbReference type="EC" id="4.2.1.136"/>
    </reaction>
</comment>
<feature type="binding site" evidence="17">
    <location>
        <begin position="393"/>
        <end position="397"/>
    </location>
    <ligand>
        <name>AMP</name>
        <dbReference type="ChEBI" id="CHEBI:456215"/>
    </ligand>
</feature>
<comment type="catalytic activity">
    <reaction evidence="2 18 19">
        <text>(6R)-NADPHX = (6S)-NADPHX</text>
        <dbReference type="Rhea" id="RHEA:32227"/>
        <dbReference type="ChEBI" id="CHEBI:64076"/>
        <dbReference type="ChEBI" id="CHEBI:64077"/>
        <dbReference type="EC" id="5.1.99.6"/>
    </reaction>
</comment>
<dbReference type="GO" id="GO:0110051">
    <property type="term" value="P:metabolite repair"/>
    <property type="evidence" value="ECO:0007669"/>
    <property type="project" value="TreeGrafter"/>
</dbReference>
<dbReference type="HAMAP" id="MF_01965">
    <property type="entry name" value="NADHX_dehydratase"/>
    <property type="match status" value="1"/>
</dbReference>
<dbReference type="SUPFAM" id="SSF53613">
    <property type="entry name" value="Ribokinase-like"/>
    <property type="match status" value="1"/>
</dbReference>
<dbReference type="NCBIfam" id="TIGR00197">
    <property type="entry name" value="yjeF_nterm"/>
    <property type="match status" value="1"/>
</dbReference>
<dbReference type="STRING" id="1549855.AY555_08045"/>
<evidence type="ECO:0000256" key="12">
    <source>
        <dbReference type="ARBA" id="ARBA00023239"/>
    </source>
</evidence>
<dbReference type="KEGG" id="hjo:AY555_08045"/>
<comment type="similarity">
    <text evidence="4 19">In the C-terminal section; belongs to the NnrD/CARKD family.</text>
</comment>
<keyword evidence="23" id="KW-1185">Reference proteome</keyword>
<keyword evidence="6 17" id="KW-0547">Nucleotide-binding</keyword>
<dbReference type="Gene3D" id="3.40.1190.20">
    <property type="match status" value="1"/>
</dbReference>
<feature type="binding site" evidence="18">
    <location>
        <position position="51"/>
    </location>
    <ligand>
        <name>K(+)</name>
        <dbReference type="ChEBI" id="CHEBI:29103"/>
    </ligand>
</feature>
<dbReference type="InterPro" id="IPR004443">
    <property type="entry name" value="YjeF_N_dom"/>
</dbReference>
<evidence type="ECO:0000256" key="8">
    <source>
        <dbReference type="ARBA" id="ARBA00022857"/>
    </source>
</evidence>
<dbReference type="PANTHER" id="PTHR12592">
    <property type="entry name" value="ATP-DEPENDENT (S)-NAD(P)H-HYDRATE DEHYDRATASE FAMILY MEMBER"/>
    <property type="match status" value="1"/>
</dbReference>
<evidence type="ECO:0000256" key="9">
    <source>
        <dbReference type="ARBA" id="ARBA00022958"/>
    </source>
</evidence>
<dbReference type="EMBL" id="CP014525">
    <property type="protein sequence ID" value="AMW35645.1"/>
    <property type="molecule type" value="Genomic_DNA"/>
</dbReference>
<evidence type="ECO:0000256" key="1">
    <source>
        <dbReference type="ARBA" id="ARBA00000013"/>
    </source>
</evidence>
<feature type="binding site" evidence="17">
    <location>
        <position position="305"/>
    </location>
    <ligand>
        <name>(6S)-NADPHX</name>
        <dbReference type="ChEBI" id="CHEBI:64076"/>
    </ligand>
</feature>
<reference evidence="22 23" key="1">
    <citation type="submission" date="2016-02" db="EMBL/GenBank/DDBJ databases">
        <title>Complete Genome of H5569, the type strain of the newly described species Haematospirillium jordaniae.</title>
        <authorList>
            <person name="Nicholson A.C."/>
            <person name="Humrighouse B.W."/>
            <person name="Loparov V."/>
            <person name="McQuiston J.R."/>
        </authorList>
    </citation>
    <scope>NUCLEOTIDE SEQUENCE [LARGE SCALE GENOMIC DNA]</scope>
    <source>
        <strain evidence="22 23">H5569</strain>
    </source>
</reference>
<feature type="binding site" evidence="18">
    <location>
        <position position="111"/>
    </location>
    <ligand>
        <name>K(+)</name>
        <dbReference type="ChEBI" id="CHEBI:29103"/>
    </ligand>
</feature>
<dbReference type="EC" id="4.2.1.136" evidence="19"/>
<accession>A0A143DFY4</accession>
<dbReference type="InterPro" id="IPR036652">
    <property type="entry name" value="YjeF_N_dom_sf"/>
</dbReference>
<dbReference type="Gene3D" id="3.40.50.10260">
    <property type="entry name" value="YjeF N-terminal domain"/>
    <property type="match status" value="1"/>
</dbReference>
<comment type="function">
    <text evidence="17">Catalyzes the dehydration of the S-form of NAD(P)HX at the expense of ADP, which is converted to AMP. Together with NAD(P)HX epimerase, which catalyzes the epimerization of the S- and R-forms, the enzyme allows the repair of both epimers of NAD(P)HX, a damaged form of NAD(P)H that is a result of enzymatic or heat-dependent hydration.</text>
</comment>
<dbReference type="HAMAP" id="MF_01966">
    <property type="entry name" value="NADHX_epimerase"/>
    <property type="match status" value="1"/>
</dbReference>
<feature type="domain" description="YjeF C-terminal" evidence="20">
    <location>
        <begin position="209"/>
        <end position="477"/>
    </location>
</feature>
<dbReference type="GO" id="GO:0046496">
    <property type="term" value="P:nicotinamide nucleotide metabolic process"/>
    <property type="evidence" value="ECO:0007669"/>
    <property type="project" value="UniProtKB-UniRule"/>
</dbReference>
<dbReference type="InterPro" id="IPR029056">
    <property type="entry name" value="Ribokinase-like"/>
</dbReference>
<dbReference type="NCBIfam" id="TIGR00196">
    <property type="entry name" value="yjeF_cterm"/>
    <property type="match status" value="1"/>
</dbReference>
<evidence type="ECO:0000259" key="20">
    <source>
        <dbReference type="PROSITE" id="PS51383"/>
    </source>
</evidence>
<name>A0A143DFY4_9PROT</name>
<dbReference type="Proteomes" id="UP000076066">
    <property type="component" value="Chromosome"/>
</dbReference>
<evidence type="ECO:0000256" key="6">
    <source>
        <dbReference type="ARBA" id="ARBA00022741"/>
    </source>
</evidence>
<dbReference type="PROSITE" id="PS01050">
    <property type="entry name" value="YJEF_C_2"/>
    <property type="match status" value="1"/>
</dbReference>
<evidence type="ECO:0000256" key="17">
    <source>
        <dbReference type="HAMAP-Rule" id="MF_01965"/>
    </source>
</evidence>
<keyword evidence="5 18" id="KW-0479">Metal-binding</keyword>
<dbReference type="InterPro" id="IPR000631">
    <property type="entry name" value="CARKD"/>
</dbReference>
<gene>
    <name evidence="17" type="primary">nnrD</name>
    <name evidence="18" type="synonym">nnrE</name>
    <name evidence="22" type="ORF">AY555_08045</name>
</gene>
<dbReference type="EC" id="5.1.99.6" evidence="19"/>
<dbReference type="GO" id="GO:0052856">
    <property type="term" value="F:NAD(P)HX epimerase activity"/>
    <property type="evidence" value="ECO:0007669"/>
    <property type="project" value="UniProtKB-UniRule"/>
</dbReference>
<dbReference type="PROSITE" id="PS51385">
    <property type="entry name" value="YJEF_N"/>
    <property type="match status" value="1"/>
</dbReference>
<feature type="binding site" evidence="17">
    <location>
        <position position="359"/>
    </location>
    <ligand>
        <name>(6S)-NADPHX</name>
        <dbReference type="ChEBI" id="CHEBI:64076"/>
    </ligand>
</feature>
<dbReference type="SUPFAM" id="SSF64153">
    <property type="entry name" value="YjeF N-terminal domain-like"/>
    <property type="match status" value="1"/>
</dbReference>
<protein>
    <recommendedName>
        <fullName evidence="19">Bifunctional NAD(P)H-hydrate repair enzyme</fullName>
    </recommendedName>
    <alternativeName>
        <fullName evidence="19">Nicotinamide nucleotide repair protein</fullName>
    </alternativeName>
    <domain>
        <recommendedName>
            <fullName evidence="19">ADP-dependent (S)-NAD(P)H-hydrate dehydratase</fullName>
            <ecNumber evidence="19">4.2.1.136</ecNumber>
        </recommendedName>
        <alternativeName>
            <fullName evidence="19">ADP-dependent NAD(P)HX dehydratase</fullName>
        </alternativeName>
    </domain>
    <domain>
        <recommendedName>
            <fullName evidence="19">NAD(P)H-hydrate epimerase</fullName>
            <ecNumber evidence="19">5.1.99.6</ecNumber>
        </recommendedName>
    </domain>
</protein>
<organism evidence="22 23">
    <name type="scientific">Haematospirillum jordaniae</name>
    <dbReference type="NCBI Taxonomy" id="1549855"/>
    <lineage>
        <taxon>Bacteria</taxon>
        <taxon>Pseudomonadati</taxon>
        <taxon>Pseudomonadota</taxon>
        <taxon>Alphaproteobacteria</taxon>
        <taxon>Rhodospirillales</taxon>
        <taxon>Novispirillaceae</taxon>
        <taxon>Haematospirillum</taxon>
    </lineage>
</organism>
<evidence type="ECO:0000256" key="18">
    <source>
        <dbReference type="HAMAP-Rule" id="MF_01966"/>
    </source>
</evidence>
<sequence>MEMRDADRLAVEAGVSSLYLMEAAGFSVAREVVRLCGRKQQIVVLCGPGNNGGDGFVAARMLARRGWPVRVALSCKLDALKGDAAINAQRWKGPVEQLSSRSVDRAAMVVDAMFGAGLDRPLDGDSAAVVAKINKDSIPCLAVDIPSGLNGYDGSLQGPAPVCVATVTFFRPKPGHVLYPGRDYTGRLTVTDIGIPASVLERVSPRTFINDPRLWSLPVPNWRDHKYSRGHVIVFSGVRMSGAARLAAMAARRAGAGLVTVVAPRDTASLCALDPGLIVVPQNDKDGFLTLPQNIRANAVVIGPGLGLVPLLPEMVRDSVSRRLAIVLDADAITIFAGRIDELRAIVRTAVAPIVMTPHEGELRRLFPKMGTLPRLVRARQAARDLGVFMVLKGADTIIAAPDGMAAVTTHAVPWLATAGSGDVLAGTIAANLAGGMDGFSAACAGVWLHAEAGRHLGKGMIAEDISLAFPHILAQLT</sequence>
<comment type="caution">
    <text evidence="18">Lacks conserved residue(s) required for the propagation of feature annotation.</text>
</comment>
<dbReference type="InterPro" id="IPR017953">
    <property type="entry name" value="Carbohydrate_kinase_pred_CS"/>
</dbReference>
<feature type="binding site" evidence="17">
    <location>
        <position position="243"/>
    </location>
    <ligand>
        <name>(6S)-NADPHX</name>
        <dbReference type="ChEBI" id="CHEBI:64076"/>
    </ligand>
</feature>
<comment type="similarity">
    <text evidence="3 19">In the N-terminal section; belongs to the NnrE/AIBP family.</text>
</comment>
<comment type="catalytic activity">
    <reaction evidence="15 17 19">
        <text>(6S)-NADHX + ADP = AMP + phosphate + NADH + H(+)</text>
        <dbReference type="Rhea" id="RHEA:32223"/>
        <dbReference type="ChEBI" id="CHEBI:15378"/>
        <dbReference type="ChEBI" id="CHEBI:43474"/>
        <dbReference type="ChEBI" id="CHEBI:57945"/>
        <dbReference type="ChEBI" id="CHEBI:64074"/>
        <dbReference type="ChEBI" id="CHEBI:456215"/>
        <dbReference type="ChEBI" id="CHEBI:456216"/>
        <dbReference type="EC" id="4.2.1.136"/>
    </reaction>
</comment>
<dbReference type="GO" id="GO:0052855">
    <property type="term" value="F:ADP-dependent NAD(P)H-hydrate dehydratase activity"/>
    <property type="evidence" value="ECO:0007669"/>
    <property type="project" value="UniProtKB-UniRule"/>
</dbReference>
<comment type="similarity">
    <text evidence="17">Belongs to the NnrD/CARKD family.</text>
</comment>
<proteinExistence type="inferred from homology"/>
<keyword evidence="7 17" id="KW-0067">ATP-binding</keyword>
<evidence type="ECO:0000259" key="21">
    <source>
        <dbReference type="PROSITE" id="PS51385"/>
    </source>
</evidence>
<keyword evidence="11 18" id="KW-0413">Isomerase</keyword>
<evidence type="ECO:0000256" key="3">
    <source>
        <dbReference type="ARBA" id="ARBA00006001"/>
    </source>
</evidence>
<dbReference type="CDD" id="cd01171">
    <property type="entry name" value="YXKO-related"/>
    <property type="match status" value="1"/>
</dbReference>